<evidence type="ECO:0000313" key="2">
    <source>
        <dbReference type="EMBL" id="TWI08388.1"/>
    </source>
</evidence>
<sequence>MNHSIYSADKATHLKVVVAGLAAGIAIAMTALTVHQGHPDLNGQKAKTLAVYQPHPARVLTKMAQR</sequence>
<comment type="caution">
    <text evidence="2">The sequence shown here is derived from an EMBL/GenBank/DDBJ whole genome shotgun (WGS) entry which is preliminary data.</text>
</comment>
<feature type="transmembrane region" description="Helical" evidence="1">
    <location>
        <begin position="12"/>
        <end position="32"/>
    </location>
</feature>
<reference evidence="2 3" key="1">
    <citation type="journal article" date="2015" name="Stand. Genomic Sci.">
        <title>Genomic Encyclopedia of Bacterial and Archaeal Type Strains, Phase III: the genomes of soil and plant-associated and newly described type strains.</title>
        <authorList>
            <person name="Whitman W.B."/>
            <person name="Woyke T."/>
            <person name="Klenk H.P."/>
            <person name="Zhou Y."/>
            <person name="Lilburn T.G."/>
            <person name="Beck B.J."/>
            <person name="De Vos P."/>
            <person name="Vandamme P."/>
            <person name="Eisen J.A."/>
            <person name="Garrity G."/>
            <person name="Hugenholtz P."/>
            <person name="Kyrpides N.C."/>
        </authorList>
    </citation>
    <scope>NUCLEOTIDE SEQUENCE [LARGE SCALE GENOMIC DNA]</scope>
    <source>
        <strain evidence="2 3">CGMCC 1.10947</strain>
    </source>
</reference>
<name>A0A562LL85_9BRAD</name>
<dbReference type="AlphaFoldDB" id="A0A562LL85"/>
<keyword evidence="1" id="KW-0812">Transmembrane</keyword>
<evidence type="ECO:0000256" key="1">
    <source>
        <dbReference type="SAM" id="Phobius"/>
    </source>
</evidence>
<gene>
    <name evidence="2" type="ORF">IQ17_01202</name>
</gene>
<dbReference type="RefSeq" id="WP_145629433.1">
    <property type="nucleotide sequence ID" value="NZ_CP088014.1"/>
</dbReference>
<evidence type="ECO:0000313" key="3">
    <source>
        <dbReference type="Proteomes" id="UP000317176"/>
    </source>
</evidence>
<keyword evidence="3" id="KW-1185">Reference proteome</keyword>
<organism evidence="2 3">
    <name type="scientific">Bradyrhizobium daqingense</name>
    <dbReference type="NCBI Taxonomy" id="993502"/>
    <lineage>
        <taxon>Bacteria</taxon>
        <taxon>Pseudomonadati</taxon>
        <taxon>Pseudomonadota</taxon>
        <taxon>Alphaproteobacteria</taxon>
        <taxon>Hyphomicrobiales</taxon>
        <taxon>Nitrobacteraceae</taxon>
        <taxon>Bradyrhizobium</taxon>
    </lineage>
</organism>
<dbReference type="OrthoDB" id="8245503at2"/>
<proteinExistence type="predicted"/>
<keyword evidence="1" id="KW-1133">Transmembrane helix</keyword>
<keyword evidence="1" id="KW-0472">Membrane</keyword>
<dbReference type="EMBL" id="VLKL01000003">
    <property type="protein sequence ID" value="TWI08388.1"/>
    <property type="molecule type" value="Genomic_DNA"/>
</dbReference>
<protein>
    <submittedName>
        <fullName evidence="2">Uncharacterized protein</fullName>
    </submittedName>
</protein>
<accession>A0A562LL85</accession>
<dbReference type="Proteomes" id="UP000317176">
    <property type="component" value="Unassembled WGS sequence"/>
</dbReference>